<dbReference type="PANTHER" id="PTHR37820">
    <property type="entry name" value="CELL DIVISION PROTEIN DIVIB"/>
    <property type="match status" value="1"/>
</dbReference>
<comment type="caution">
    <text evidence="7">The sequence shown here is derived from an EMBL/GenBank/DDBJ whole genome shotgun (WGS) entry which is preliminary data.</text>
</comment>
<dbReference type="InterPro" id="IPR050487">
    <property type="entry name" value="FtsQ_DivIB"/>
</dbReference>
<keyword evidence="4" id="KW-1133">Transmembrane helix</keyword>
<evidence type="ECO:0000313" key="8">
    <source>
        <dbReference type="Proteomes" id="UP000267841"/>
    </source>
</evidence>
<dbReference type="Proteomes" id="UP000267841">
    <property type="component" value="Unassembled WGS sequence"/>
</dbReference>
<protein>
    <submittedName>
        <fullName evidence="7">POTRA domain-containing FtsQ-type protein</fullName>
    </submittedName>
</protein>
<dbReference type="AlphaFoldDB" id="A0A497XQ27"/>
<sequence>MKKKHNAKRKAQKLFSLILFTSWISFMAFAGFFAPSFLAQLPFFKVKQIELNGNEKISFEEIKSIVEELSTNLVKLNEENITDALNARFKNRVKRVYMTKSLGLDGMRIKVKVVERKPVAKLKFGQNYLLIDKEGSLFPPLEGEDKGLIEIQAYDMDLLKAHFEKLYSEVISMNLPIKHIYIRRDSVILNLVSKQIILPPLELLPDNISGRLKMIYNFQEETVDLRYGRFILVRN</sequence>
<evidence type="ECO:0000256" key="3">
    <source>
        <dbReference type="ARBA" id="ARBA00022692"/>
    </source>
</evidence>
<proteinExistence type="predicted"/>
<evidence type="ECO:0000256" key="1">
    <source>
        <dbReference type="ARBA" id="ARBA00022475"/>
    </source>
</evidence>
<dbReference type="GO" id="GO:0005886">
    <property type="term" value="C:plasma membrane"/>
    <property type="evidence" value="ECO:0007669"/>
    <property type="project" value="TreeGrafter"/>
</dbReference>
<dbReference type="Pfam" id="PF08478">
    <property type="entry name" value="POTRA_1"/>
    <property type="match status" value="1"/>
</dbReference>
<dbReference type="OrthoDB" id="14132at2"/>
<evidence type="ECO:0000313" key="7">
    <source>
        <dbReference type="EMBL" id="RLJ70354.1"/>
    </source>
</evidence>
<keyword evidence="5" id="KW-0131">Cell cycle</keyword>
<accession>A0A497XQ27</accession>
<evidence type="ECO:0000259" key="6">
    <source>
        <dbReference type="Pfam" id="PF08478"/>
    </source>
</evidence>
<feature type="domain" description="POTRA" evidence="6">
    <location>
        <begin position="44"/>
        <end position="116"/>
    </location>
</feature>
<name>A0A497XQ27_9AQUI</name>
<keyword evidence="2" id="KW-0132">Cell division</keyword>
<keyword evidence="3" id="KW-0812">Transmembrane</keyword>
<evidence type="ECO:0000256" key="2">
    <source>
        <dbReference type="ARBA" id="ARBA00022618"/>
    </source>
</evidence>
<keyword evidence="4" id="KW-0472">Membrane</keyword>
<organism evidence="7 8">
    <name type="scientific">Hydrogenivirga caldilitoris</name>
    <dbReference type="NCBI Taxonomy" id="246264"/>
    <lineage>
        <taxon>Bacteria</taxon>
        <taxon>Pseudomonadati</taxon>
        <taxon>Aquificota</taxon>
        <taxon>Aquificia</taxon>
        <taxon>Aquificales</taxon>
        <taxon>Aquificaceae</taxon>
        <taxon>Hydrogenivirga</taxon>
    </lineage>
</organism>
<reference evidence="7 8" key="1">
    <citation type="submission" date="2018-10" db="EMBL/GenBank/DDBJ databases">
        <title>Genomic Encyclopedia of Archaeal and Bacterial Type Strains, Phase II (KMG-II): from individual species to whole genera.</title>
        <authorList>
            <person name="Goeker M."/>
        </authorList>
    </citation>
    <scope>NUCLEOTIDE SEQUENCE [LARGE SCALE GENOMIC DNA]</scope>
    <source>
        <strain evidence="7 8">DSM 16510</strain>
    </source>
</reference>
<gene>
    <name evidence="7" type="ORF">BCF55_0623</name>
</gene>
<evidence type="ECO:0000256" key="5">
    <source>
        <dbReference type="ARBA" id="ARBA00023306"/>
    </source>
</evidence>
<keyword evidence="1" id="KW-1003">Cell membrane</keyword>
<dbReference type="GO" id="GO:0051301">
    <property type="term" value="P:cell division"/>
    <property type="evidence" value="ECO:0007669"/>
    <property type="project" value="UniProtKB-KW"/>
</dbReference>
<dbReference type="PANTHER" id="PTHR37820:SF1">
    <property type="entry name" value="CELL DIVISION PROTEIN FTSQ"/>
    <property type="match status" value="1"/>
</dbReference>
<dbReference type="RefSeq" id="WP_121009839.1">
    <property type="nucleotide sequence ID" value="NZ_RCCJ01000001.1"/>
</dbReference>
<evidence type="ECO:0000256" key="4">
    <source>
        <dbReference type="ARBA" id="ARBA00022989"/>
    </source>
</evidence>
<dbReference type="InterPro" id="IPR013685">
    <property type="entry name" value="POTRA_FtsQ_type"/>
</dbReference>
<keyword evidence="8" id="KW-1185">Reference proteome</keyword>
<dbReference type="EMBL" id="RCCJ01000001">
    <property type="protein sequence ID" value="RLJ70354.1"/>
    <property type="molecule type" value="Genomic_DNA"/>
</dbReference>